<organism evidence="1 2">
    <name type="scientific">Vanessa tameamea</name>
    <name type="common">Kamehameha butterfly</name>
    <dbReference type="NCBI Taxonomy" id="334116"/>
    <lineage>
        <taxon>Eukaryota</taxon>
        <taxon>Metazoa</taxon>
        <taxon>Ecdysozoa</taxon>
        <taxon>Arthropoda</taxon>
        <taxon>Hexapoda</taxon>
        <taxon>Insecta</taxon>
        <taxon>Pterygota</taxon>
        <taxon>Neoptera</taxon>
        <taxon>Endopterygota</taxon>
        <taxon>Lepidoptera</taxon>
        <taxon>Glossata</taxon>
        <taxon>Ditrysia</taxon>
        <taxon>Papilionoidea</taxon>
        <taxon>Nymphalidae</taxon>
        <taxon>Nymphalinae</taxon>
        <taxon>Vanessa</taxon>
    </lineage>
</organism>
<proteinExistence type="predicted"/>
<reference evidence="2" key="1">
    <citation type="submission" date="2025-08" db="UniProtKB">
        <authorList>
            <consortium name="RefSeq"/>
        </authorList>
    </citation>
    <scope>IDENTIFICATION</scope>
    <source>
        <tissue evidence="2">Whole body</tissue>
    </source>
</reference>
<protein>
    <submittedName>
        <fullName evidence="2">Uncharacterized protein LOC113395575</fullName>
    </submittedName>
</protein>
<dbReference type="RefSeq" id="XP_064074451.1">
    <property type="nucleotide sequence ID" value="XM_064218381.1"/>
</dbReference>
<dbReference type="Proteomes" id="UP001652626">
    <property type="component" value="Chromosome 21"/>
</dbReference>
<evidence type="ECO:0000313" key="1">
    <source>
        <dbReference type="Proteomes" id="UP001652626"/>
    </source>
</evidence>
<sequence length="193" mass="22312">MSDSSDEEDLSRFRDVVDTTFEIKDKTLNEEKEKPRSERYLDVATHYNDIKVSEEMQRRIGAKVSAVINRSIEFVDIKRKSVKESETKGGVKLFRDSKSFLSCEVVTDKDIVTEIHNKISKRIKSASRRRQIDLDVQEPNEKDKLNAVVVSGDFILLKNEKRWRPKRKQNIVEFVAVGNNKSHLSIGVRKSDT</sequence>
<accession>A0ABM4AT19</accession>
<gene>
    <name evidence="2" type="primary">LOC113395575</name>
</gene>
<keyword evidence="1" id="KW-1185">Reference proteome</keyword>
<name>A0ABM4AT19_VANTA</name>
<dbReference type="GeneID" id="113395575"/>
<evidence type="ECO:0000313" key="2">
    <source>
        <dbReference type="RefSeq" id="XP_064074451.1"/>
    </source>
</evidence>